<protein>
    <submittedName>
        <fullName evidence="3">DinB family protein</fullName>
    </submittedName>
</protein>
<comment type="caution">
    <text evidence="3">The sequence shown here is derived from an EMBL/GenBank/DDBJ whole genome shotgun (WGS) entry which is preliminary data.</text>
</comment>
<dbReference type="InterPro" id="IPR007837">
    <property type="entry name" value="DinB"/>
</dbReference>
<dbReference type="RefSeq" id="WP_347324778.1">
    <property type="nucleotide sequence ID" value="NZ_JBCGUH010000004.1"/>
</dbReference>
<name>A0ABW4RI14_9BACL</name>
<keyword evidence="4" id="KW-1185">Reference proteome</keyword>
<dbReference type="Gene3D" id="1.20.120.450">
    <property type="entry name" value="dinb family like domain"/>
    <property type="match status" value="1"/>
</dbReference>
<proteinExistence type="inferred from homology"/>
<dbReference type="InterPro" id="IPR034660">
    <property type="entry name" value="DinB/YfiT-like"/>
</dbReference>
<reference evidence="4" key="1">
    <citation type="journal article" date="2019" name="Int. J. Syst. Evol. Microbiol.">
        <title>The Global Catalogue of Microorganisms (GCM) 10K type strain sequencing project: providing services to taxonomists for standard genome sequencing and annotation.</title>
        <authorList>
            <consortium name="The Broad Institute Genomics Platform"/>
            <consortium name="The Broad Institute Genome Sequencing Center for Infectious Disease"/>
            <person name="Wu L."/>
            <person name="Ma J."/>
        </authorList>
    </citation>
    <scope>NUCLEOTIDE SEQUENCE [LARGE SCALE GENOMIC DNA]</scope>
    <source>
        <strain evidence="4">CCUG 54950</strain>
    </source>
</reference>
<keyword evidence="2" id="KW-0479">Metal-binding</keyword>
<dbReference type="Proteomes" id="UP001597233">
    <property type="component" value="Unassembled WGS sequence"/>
</dbReference>
<evidence type="ECO:0000313" key="4">
    <source>
        <dbReference type="Proteomes" id="UP001597233"/>
    </source>
</evidence>
<organism evidence="3 4">
    <name type="scientific">Paenibacillus wenxiniae</name>
    <dbReference type="NCBI Taxonomy" id="1636843"/>
    <lineage>
        <taxon>Bacteria</taxon>
        <taxon>Bacillati</taxon>
        <taxon>Bacillota</taxon>
        <taxon>Bacilli</taxon>
        <taxon>Bacillales</taxon>
        <taxon>Paenibacillaceae</taxon>
        <taxon>Paenibacillus</taxon>
    </lineage>
</organism>
<dbReference type="Pfam" id="PF05163">
    <property type="entry name" value="DinB"/>
    <property type="match status" value="1"/>
</dbReference>
<gene>
    <name evidence="3" type="ORF">ACFSC9_09885</name>
</gene>
<dbReference type="SUPFAM" id="SSF109854">
    <property type="entry name" value="DinB/YfiT-like putative metalloenzymes"/>
    <property type="match status" value="1"/>
</dbReference>
<evidence type="ECO:0000256" key="1">
    <source>
        <dbReference type="ARBA" id="ARBA00008635"/>
    </source>
</evidence>
<sequence>MFTTIQAFADEWSSMSSTTQHVLDTLTDDSLDQGRESNVRPLGQIAWHITTTIHEMVSRTGLQFAAPEGGEKAPSSAAQIADAYRSVSHAMLEAIQHQWTDANLTQMSHMYGEQWANGLTLRAVIVHEIHHRGQMSILMRQAGLRVPSIYGPTREDWMEQGLQPAL</sequence>
<comment type="similarity">
    <text evidence="1">Belongs to the DinB family.</text>
</comment>
<accession>A0ABW4RI14</accession>
<evidence type="ECO:0000256" key="2">
    <source>
        <dbReference type="ARBA" id="ARBA00022723"/>
    </source>
</evidence>
<dbReference type="EMBL" id="JBHUEH010000014">
    <property type="protein sequence ID" value="MFD1885835.1"/>
    <property type="molecule type" value="Genomic_DNA"/>
</dbReference>
<evidence type="ECO:0000313" key="3">
    <source>
        <dbReference type="EMBL" id="MFD1885835.1"/>
    </source>
</evidence>